<gene>
    <name evidence="2" type="ORF">LCGC14_2440780</name>
</gene>
<dbReference type="GO" id="GO:0016787">
    <property type="term" value="F:hydrolase activity"/>
    <property type="evidence" value="ECO:0007669"/>
    <property type="project" value="InterPro"/>
</dbReference>
<dbReference type="SUPFAM" id="SSF51556">
    <property type="entry name" value="Metallo-dependent hydrolases"/>
    <property type="match status" value="1"/>
</dbReference>
<dbReference type="InterPro" id="IPR006680">
    <property type="entry name" value="Amidohydro-rel"/>
</dbReference>
<protein>
    <recommendedName>
        <fullName evidence="1">Amidohydrolase-related domain-containing protein</fullName>
    </recommendedName>
</protein>
<sequence>ARAEKVGMPIIWHVADPADFWKGDAGRSKGWTYGSRDVSKDQLHKEVENVAKRHPKLIIIVAHFSFLSGELERAAKLLRACPNLYFDTALGGELLFRLSDDPARSRRFFEEFQDRLLYGTDTSDRNHISLARQKARLIRRLLETDKPFSYSGDGKADLHGLGLSKAILVKFYAKNFETIVGPEPRRVDLKKAIAYSERCARITAKMTGRAMEDTSPGKVAEAFRRLAR</sequence>
<feature type="non-terminal residue" evidence="2">
    <location>
        <position position="1"/>
    </location>
</feature>
<evidence type="ECO:0000259" key="1">
    <source>
        <dbReference type="Pfam" id="PF04909"/>
    </source>
</evidence>
<dbReference type="Pfam" id="PF04909">
    <property type="entry name" value="Amidohydro_2"/>
    <property type="match status" value="1"/>
</dbReference>
<reference evidence="2" key="1">
    <citation type="journal article" date="2015" name="Nature">
        <title>Complex archaea that bridge the gap between prokaryotes and eukaryotes.</title>
        <authorList>
            <person name="Spang A."/>
            <person name="Saw J.H."/>
            <person name="Jorgensen S.L."/>
            <person name="Zaremba-Niedzwiedzka K."/>
            <person name="Martijn J."/>
            <person name="Lind A.E."/>
            <person name="van Eijk R."/>
            <person name="Schleper C."/>
            <person name="Guy L."/>
            <person name="Ettema T.J."/>
        </authorList>
    </citation>
    <scope>NUCLEOTIDE SEQUENCE</scope>
</reference>
<dbReference type="EMBL" id="LAZR01037552">
    <property type="protein sequence ID" value="KKL21903.1"/>
    <property type="molecule type" value="Genomic_DNA"/>
</dbReference>
<dbReference type="Gene3D" id="3.20.20.140">
    <property type="entry name" value="Metal-dependent hydrolases"/>
    <property type="match status" value="1"/>
</dbReference>
<feature type="domain" description="Amidohydrolase-related" evidence="1">
    <location>
        <begin position="1"/>
        <end position="121"/>
    </location>
</feature>
<organism evidence="2">
    <name type="scientific">marine sediment metagenome</name>
    <dbReference type="NCBI Taxonomy" id="412755"/>
    <lineage>
        <taxon>unclassified sequences</taxon>
        <taxon>metagenomes</taxon>
        <taxon>ecological metagenomes</taxon>
    </lineage>
</organism>
<dbReference type="AlphaFoldDB" id="A0A0F9ED05"/>
<proteinExistence type="predicted"/>
<dbReference type="InterPro" id="IPR032466">
    <property type="entry name" value="Metal_Hydrolase"/>
</dbReference>
<evidence type="ECO:0000313" key="2">
    <source>
        <dbReference type="EMBL" id="KKL21903.1"/>
    </source>
</evidence>
<accession>A0A0F9ED05</accession>
<name>A0A0F9ED05_9ZZZZ</name>
<comment type="caution">
    <text evidence="2">The sequence shown here is derived from an EMBL/GenBank/DDBJ whole genome shotgun (WGS) entry which is preliminary data.</text>
</comment>